<dbReference type="Pfam" id="PF01554">
    <property type="entry name" value="MatE"/>
    <property type="match status" value="2"/>
</dbReference>
<protein>
    <submittedName>
        <fullName evidence="8">MATE family efflux transporter</fullName>
    </submittedName>
</protein>
<keyword evidence="5 7" id="KW-1133">Transmembrane helix</keyword>
<comment type="caution">
    <text evidence="8">The sequence shown here is derived from an EMBL/GenBank/DDBJ whole genome shotgun (WGS) entry which is preliminary data.</text>
</comment>
<dbReference type="NCBIfam" id="TIGR00797">
    <property type="entry name" value="matE"/>
    <property type="match status" value="1"/>
</dbReference>
<feature type="transmembrane region" description="Helical" evidence="7">
    <location>
        <begin position="12"/>
        <end position="32"/>
    </location>
</feature>
<evidence type="ECO:0000256" key="4">
    <source>
        <dbReference type="ARBA" id="ARBA00022692"/>
    </source>
</evidence>
<evidence type="ECO:0000256" key="1">
    <source>
        <dbReference type="ARBA" id="ARBA00004141"/>
    </source>
</evidence>
<accession>A0ABV1SFL6</accession>
<dbReference type="RefSeq" id="WP_350936208.1">
    <property type="nucleotide sequence ID" value="NZ_JAYWLC010000005.1"/>
</dbReference>
<evidence type="ECO:0000256" key="3">
    <source>
        <dbReference type="ARBA" id="ARBA00022448"/>
    </source>
</evidence>
<keyword evidence="6 7" id="KW-0472">Membrane</keyword>
<keyword evidence="9" id="KW-1185">Reference proteome</keyword>
<dbReference type="CDD" id="cd13136">
    <property type="entry name" value="MATE_DinF_like"/>
    <property type="match status" value="1"/>
</dbReference>
<organism evidence="8 9">
    <name type="scientific">Thioclava kandeliae</name>
    <dbReference type="NCBI Taxonomy" id="3070818"/>
    <lineage>
        <taxon>Bacteria</taxon>
        <taxon>Pseudomonadati</taxon>
        <taxon>Pseudomonadota</taxon>
        <taxon>Alphaproteobacteria</taxon>
        <taxon>Rhodobacterales</taxon>
        <taxon>Paracoccaceae</taxon>
        <taxon>Thioclava</taxon>
    </lineage>
</organism>
<dbReference type="Proteomes" id="UP001438953">
    <property type="component" value="Unassembled WGS sequence"/>
</dbReference>
<keyword evidence="4 7" id="KW-0812">Transmembrane</keyword>
<reference evidence="8 9" key="2">
    <citation type="submission" date="2024-06" db="EMBL/GenBank/DDBJ databases">
        <title>Thioclava kandeliae sp. nov. from a rhizosphere soil sample of Kandelia candel in a mangrove.</title>
        <authorList>
            <person name="Mu T."/>
        </authorList>
    </citation>
    <scope>NUCLEOTIDE SEQUENCE [LARGE SCALE GENOMIC DNA]</scope>
    <source>
        <strain evidence="8 9">CPCC 100088</strain>
    </source>
</reference>
<comment type="subcellular location">
    <subcellularLocation>
        <location evidence="1">Membrane</location>
        <topology evidence="1">Multi-pass membrane protein</topology>
    </subcellularLocation>
</comment>
<comment type="similarity">
    <text evidence="2">Belongs to the multi antimicrobial extrusion (MATE) (TC 2.A.66.1) family.</text>
</comment>
<feature type="transmembrane region" description="Helical" evidence="7">
    <location>
        <begin position="132"/>
        <end position="155"/>
    </location>
</feature>
<feature type="transmembrane region" description="Helical" evidence="7">
    <location>
        <begin position="385"/>
        <end position="404"/>
    </location>
</feature>
<feature type="transmembrane region" description="Helical" evidence="7">
    <location>
        <begin position="311"/>
        <end position="332"/>
    </location>
</feature>
<evidence type="ECO:0000256" key="5">
    <source>
        <dbReference type="ARBA" id="ARBA00022989"/>
    </source>
</evidence>
<evidence type="ECO:0000313" key="8">
    <source>
        <dbReference type="EMBL" id="MER5171690.1"/>
    </source>
</evidence>
<dbReference type="EMBL" id="JAYWLC010000005">
    <property type="protein sequence ID" value="MER5171690.1"/>
    <property type="molecule type" value="Genomic_DNA"/>
</dbReference>
<evidence type="ECO:0000256" key="2">
    <source>
        <dbReference type="ARBA" id="ARBA00010199"/>
    </source>
</evidence>
<feature type="transmembrane region" description="Helical" evidence="7">
    <location>
        <begin position="410"/>
        <end position="431"/>
    </location>
</feature>
<feature type="transmembrane region" description="Helical" evidence="7">
    <location>
        <begin position="44"/>
        <end position="66"/>
    </location>
</feature>
<sequence length="438" mass="46274">MTGSQAITHRRVLAIALPVVLSNVTVPLLGLVDTAVVGQLGEAAPIGAVGVGAVILSSLYWVFGFLRMGTTGLVAQAYGRGDRVETAAGLLRALLIALVAGLVLIALQGWLFELAFRLAPASDAVESLARDYLAIRIWGAPATIGLYGLIGWLIALERTRSILLIQVAMNALNVGLDFLFVLGLGWGVEGVAWATLISEVLGALGALWLARGAFVPAAMRIARLFDRVELMKLLRVNADIMIRSVLLQASFTTFLFLSAGRGDVALAANQVLLQFLQITSFALDGFAFAAESLVGQAVGAGSVARLRRAGGISGIWGLGFSLALGLVFAVAGGKIIDVMAQAGEVRSVARDYLPWLVVMPLVSVGSYILDGIFIGATQTRAMRNAMIVTVTIYACLLYVMVPLWGNHGLWGALMVLNFLRALTLGGLYPGLERRVATS</sequence>
<evidence type="ECO:0000256" key="6">
    <source>
        <dbReference type="ARBA" id="ARBA00023136"/>
    </source>
</evidence>
<name>A0ABV1SFL6_9RHOB</name>
<keyword evidence="3" id="KW-0813">Transport</keyword>
<dbReference type="PANTHER" id="PTHR43298:SF2">
    <property type="entry name" value="FMN_FAD EXPORTER YEEO-RELATED"/>
    <property type="match status" value="1"/>
</dbReference>
<dbReference type="InterPro" id="IPR050222">
    <property type="entry name" value="MATE_MdtK"/>
</dbReference>
<dbReference type="InterPro" id="IPR044644">
    <property type="entry name" value="DinF-like"/>
</dbReference>
<gene>
    <name evidence="8" type="ORF">VSX56_07865</name>
</gene>
<feature type="transmembrane region" description="Helical" evidence="7">
    <location>
        <begin position="200"/>
        <end position="219"/>
    </location>
</feature>
<dbReference type="PANTHER" id="PTHR43298">
    <property type="entry name" value="MULTIDRUG RESISTANCE PROTEIN NORM-RELATED"/>
    <property type="match status" value="1"/>
</dbReference>
<dbReference type="InterPro" id="IPR002528">
    <property type="entry name" value="MATE_fam"/>
</dbReference>
<reference evidence="8 9" key="1">
    <citation type="submission" date="2024-01" db="EMBL/GenBank/DDBJ databases">
        <authorList>
            <person name="Deng Y."/>
            <person name="Su J."/>
        </authorList>
    </citation>
    <scope>NUCLEOTIDE SEQUENCE [LARGE SCALE GENOMIC DNA]</scope>
    <source>
        <strain evidence="8 9">CPCC 100088</strain>
    </source>
</reference>
<feature type="transmembrane region" description="Helical" evidence="7">
    <location>
        <begin position="167"/>
        <end position="188"/>
    </location>
</feature>
<feature type="transmembrane region" description="Helical" evidence="7">
    <location>
        <begin position="87"/>
        <end position="112"/>
    </location>
</feature>
<proteinExistence type="inferred from homology"/>
<feature type="transmembrane region" description="Helical" evidence="7">
    <location>
        <begin position="352"/>
        <end position="373"/>
    </location>
</feature>
<evidence type="ECO:0000313" key="9">
    <source>
        <dbReference type="Proteomes" id="UP001438953"/>
    </source>
</evidence>
<evidence type="ECO:0000256" key="7">
    <source>
        <dbReference type="SAM" id="Phobius"/>
    </source>
</evidence>